<gene>
    <name evidence="2" type="ORF">A8926_5941</name>
</gene>
<dbReference type="OrthoDB" id="5405911at2"/>
<dbReference type="RefSeq" id="WP_010311995.1">
    <property type="nucleotide sequence ID" value="NZ_CP061007.1"/>
</dbReference>
<reference evidence="2" key="1">
    <citation type="submission" date="2017-12" db="EMBL/GenBank/DDBJ databases">
        <title>Sequencing the genomes of 1000 Actinobacteria strains.</title>
        <authorList>
            <person name="Klenk H.-P."/>
        </authorList>
    </citation>
    <scope>NUCLEOTIDE SEQUENCE [LARGE SCALE GENOMIC DNA]</scope>
    <source>
        <strain evidence="2">DSM 44228</strain>
    </source>
</reference>
<evidence type="ECO:0000313" key="3">
    <source>
        <dbReference type="Proteomes" id="UP000233786"/>
    </source>
</evidence>
<sequence length="112" mass="12567">MGTGQLVRNAVERHRYEISVDDELAGFTEYVDRDGQRVFYHTEIDDRFAGRGLATALISDALSDTRAEGKRIVPVCPFVAKYLGKHDDFADIADPVTREVLAEIRALNQRQG</sequence>
<evidence type="ECO:0000259" key="1">
    <source>
        <dbReference type="PROSITE" id="PS51729"/>
    </source>
</evidence>
<dbReference type="PANTHER" id="PTHR31435:SF10">
    <property type="entry name" value="BSR4717 PROTEIN"/>
    <property type="match status" value="1"/>
</dbReference>
<dbReference type="AlphaFoldDB" id="A0A2N3Y4V4"/>
<dbReference type="Pfam" id="PF14542">
    <property type="entry name" value="Acetyltransf_CG"/>
    <property type="match status" value="1"/>
</dbReference>
<keyword evidence="3" id="KW-1185">Reference proteome</keyword>
<dbReference type="InterPro" id="IPR031165">
    <property type="entry name" value="GNAT_YJDJ"/>
</dbReference>
<evidence type="ECO:0000313" key="2">
    <source>
        <dbReference type="EMBL" id="PKW17913.1"/>
    </source>
</evidence>
<dbReference type="STRING" id="994479.GCA_000194155_05780"/>
<feature type="domain" description="N-acetyltransferase" evidence="1">
    <location>
        <begin position="8"/>
        <end position="94"/>
    </location>
</feature>
<dbReference type="SUPFAM" id="SSF55729">
    <property type="entry name" value="Acyl-CoA N-acyltransferases (Nat)"/>
    <property type="match status" value="1"/>
</dbReference>
<dbReference type="Gene3D" id="3.40.630.30">
    <property type="match status" value="1"/>
</dbReference>
<dbReference type="EMBL" id="PJNB01000001">
    <property type="protein sequence ID" value="PKW17913.1"/>
    <property type="molecule type" value="Genomic_DNA"/>
</dbReference>
<dbReference type="Proteomes" id="UP000233786">
    <property type="component" value="Unassembled WGS sequence"/>
</dbReference>
<dbReference type="PANTHER" id="PTHR31435">
    <property type="entry name" value="PROTEIN NATD1"/>
    <property type="match status" value="1"/>
</dbReference>
<protein>
    <recommendedName>
        <fullName evidence="1">N-acetyltransferase domain-containing protein</fullName>
    </recommendedName>
</protein>
<dbReference type="InterPro" id="IPR045057">
    <property type="entry name" value="Gcn5-rel_NAT"/>
</dbReference>
<accession>A0A2N3Y4V4</accession>
<name>A0A2N3Y4V4_SACSN</name>
<dbReference type="PROSITE" id="PS51729">
    <property type="entry name" value="GNAT_YJDJ"/>
    <property type="match status" value="1"/>
</dbReference>
<dbReference type="InterPro" id="IPR016181">
    <property type="entry name" value="Acyl_CoA_acyltransferase"/>
</dbReference>
<comment type="caution">
    <text evidence="2">The sequence shown here is derived from an EMBL/GenBank/DDBJ whole genome shotgun (WGS) entry which is preliminary data.</text>
</comment>
<organism evidence="2 3">
    <name type="scientific">Saccharopolyspora spinosa</name>
    <dbReference type="NCBI Taxonomy" id="60894"/>
    <lineage>
        <taxon>Bacteria</taxon>
        <taxon>Bacillati</taxon>
        <taxon>Actinomycetota</taxon>
        <taxon>Actinomycetes</taxon>
        <taxon>Pseudonocardiales</taxon>
        <taxon>Pseudonocardiaceae</taxon>
        <taxon>Saccharopolyspora</taxon>
    </lineage>
</organism>
<proteinExistence type="predicted"/>